<keyword evidence="2" id="KW-1185">Reference proteome</keyword>
<evidence type="ECO:0000313" key="1">
    <source>
        <dbReference type="EMBL" id="KAK1360001.1"/>
    </source>
</evidence>
<reference evidence="1" key="1">
    <citation type="submission" date="2023-02" db="EMBL/GenBank/DDBJ databases">
        <title>Genome of toxic invasive species Heracleum sosnowskyi carries increased number of genes despite the absence of recent whole-genome duplications.</title>
        <authorList>
            <person name="Schelkunov M."/>
            <person name="Shtratnikova V."/>
            <person name="Makarenko M."/>
            <person name="Klepikova A."/>
            <person name="Omelchenko D."/>
            <person name="Novikova G."/>
            <person name="Obukhova E."/>
            <person name="Bogdanov V."/>
            <person name="Penin A."/>
            <person name="Logacheva M."/>
        </authorList>
    </citation>
    <scope>NUCLEOTIDE SEQUENCE</scope>
    <source>
        <strain evidence="1">Hsosn_3</strain>
        <tissue evidence="1">Leaf</tissue>
    </source>
</reference>
<gene>
    <name evidence="1" type="ORF">POM88_044475</name>
</gene>
<dbReference type="AlphaFoldDB" id="A0AAD8M402"/>
<dbReference type="EMBL" id="JAUIZM010000010">
    <property type="protein sequence ID" value="KAK1360001.1"/>
    <property type="molecule type" value="Genomic_DNA"/>
</dbReference>
<evidence type="ECO:0000313" key="2">
    <source>
        <dbReference type="Proteomes" id="UP001237642"/>
    </source>
</evidence>
<accession>A0AAD8M402</accession>
<reference evidence="1" key="2">
    <citation type="submission" date="2023-05" db="EMBL/GenBank/DDBJ databases">
        <authorList>
            <person name="Schelkunov M.I."/>
        </authorList>
    </citation>
    <scope>NUCLEOTIDE SEQUENCE</scope>
    <source>
        <strain evidence="1">Hsosn_3</strain>
        <tissue evidence="1">Leaf</tissue>
    </source>
</reference>
<proteinExistence type="predicted"/>
<sequence>MELVDDDTGVQEELAGQDSILDVDSVGQIRAPVERTCNDRGCICGVAEIRVQRELACEPSELYRTSPVFTALLSELHEIDCHIDDAKSKLQEFQICIDDAKTKLRGLETLGAEKMQEIQKAFGTMVTNLVVGHIGDDLFSKSLVLNCCGRLFIELFSCPNSY</sequence>
<name>A0AAD8M402_9APIA</name>
<dbReference type="Proteomes" id="UP001237642">
    <property type="component" value="Unassembled WGS sequence"/>
</dbReference>
<protein>
    <submittedName>
        <fullName evidence="1">Uncharacterized protein</fullName>
    </submittedName>
</protein>
<organism evidence="1 2">
    <name type="scientific">Heracleum sosnowskyi</name>
    <dbReference type="NCBI Taxonomy" id="360622"/>
    <lineage>
        <taxon>Eukaryota</taxon>
        <taxon>Viridiplantae</taxon>
        <taxon>Streptophyta</taxon>
        <taxon>Embryophyta</taxon>
        <taxon>Tracheophyta</taxon>
        <taxon>Spermatophyta</taxon>
        <taxon>Magnoliopsida</taxon>
        <taxon>eudicotyledons</taxon>
        <taxon>Gunneridae</taxon>
        <taxon>Pentapetalae</taxon>
        <taxon>asterids</taxon>
        <taxon>campanulids</taxon>
        <taxon>Apiales</taxon>
        <taxon>Apiaceae</taxon>
        <taxon>Apioideae</taxon>
        <taxon>apioid superclade</taxon>
        <taxon>Tordylieae</taxon>
        <taxon>Tordyliinae</taxon>
        <taxon>Heracleum</taxon>
    </lineage>
</organism>
<comment type="caution">
    <text evidence="1">The sequence shown here is derived from an EMBL/GenBank/DDBJ whole genome shotgun (WGS) entry which is preliminary data.</text>
</comment>